<accession>A0ACC0GYE7</accession>
<dbReference type="EMBL" id="CM045764">
    <property type="protein sequence ID" value="KAI8005563.1"/>
    <property type="molecule type" value="Genomic_DNA"/>
</dbReference>
<gene>
    <name evidence="1" type="ORF">LOK49_LG07G01444</name>
</gene>
<sequence>MIVMSYCLCYLLKQVSHHPTVVACHCKGKFEMQGDDNLRTKFWGHQFNLTLLELQEFDDGEVFDWSKVGVPCDMVVFVRVTTPICNLILGKMYLNHHGTMHISGIRQYSCELKFKEPSILDRNPQ</sequence>
<name>A0ACC0GYE7_9ERIC</name>
<dbReference type="Proteomes" id="UP001060215">
    <property type="component" value="Chromosome 7"/>
</dbReference>
<evidence type="ECO:0000313" key="1">
    <source>
        <dbReference type="EMBL" id="KAI8005563.1"/>
    </source>
</evidence>
<comment type="caution">
    <text evidence="1">The sequence shown here is derived from an EMBL/GenBank/DDBJ whole genome shotgun (WGS) entry which is preliminary data.</text>
</comment>
<proteinExistence type="predicted"/>
<evidence type="ECO:0000313" key="2">
    <source>
        <dbReference type="Proteomes" id="UP001060215"/>
    </source>
</evidence>
<organism evidence="1 2">
    <name type="scientific">Camellia lanceoleosa</name>
    <dbReference type="NCBI Taxonomy" id="1840588"/>
    <lineage>
        <taxon>Eukaryota</taxon>
        <taxon>Viridiplantae</taxon>
        <taxon>Streptophyta</taxon>
        <taxon>Embryophyta</taxon>
        <taxon>Tracheophyta</taxon>
        <taxon>Spermatophyta</taxon>
        <taxon>Magnoliopsida</taxon>
        <taxon>eudicotyledons</taxon>
        <taxon>Gunneridae</taxon>
        <taxon>Pentapetalae</taxon>
        <taxon>asterids</taxon>
        <taxon>Ericales</taxon>
        <taxon>Theaceae</taxon>
        <taxon>Camellia</taxon>
    </lineage>
</organism>
<keyword evidence="2" id="KW-1185">Reference proteome</keyword>
<protein>
    <submittedName>
        <fullName evidence="1">Oxysterol-binding protein-related protein 2B</fullName>
    </submittedName>
</protein>
<reference evidence="1 2" key="1">
    <citation type="journal article" date="2022" name="Plant J.">
        <title>Chromosome-level genome of Camellia lanceoleosa provides a valuable resource for understanding genome evolution and self-incompatibility.</title>
        <authorList>
            <person name="Gong W."/>
            <person name="Xiao S."/>
            <person name="Wang L."/>
            <person name="Liao Z."/>
            <person name="Chang Y."/>
            <person name="Mo W."/>
            <person name="Hu G."/>
            <person name="Li W."/>
            <person name="Zhao G."/>
            <person name="Zhu H."/>
            <person name="Hu X."/>
            <person name="Ji K."/>
            <person name="Xiang X."/>
            <person name="Song Q."/>
            <person name="Yuan D."/>
            <person name="Jin S."/>
            <person name="Zhang L."/>
        </authorList>
    </citation>
    <scope>NUCLEOTIDE SEQUENCE [LARGE SCALE GENOMIC DNA]</scope>
    <source>
        <strain evidence="1">SQ_2022a</strain>
    </source>
</reference>